<dbReference type="STRING" id="1610493.RPIT_02735"/>
<evidence type="ECO:0000259" key="3">
    <source>
        <dbReference type="PROSITE" id="PS50966"/>
    </source>
</evidence>
<dbReference type="InterPro" id="IPR007527">
    <property type="entry name" value="Znf_SWIM"/>
</dbReference>
<keyword evidence="1" id="KW-0479">Metal-binding</keyword>
<sequence length="453" mass="49170">MTDIPTWARTLTDGDLLRAFGAATLVRGRQYAAMNRVTSVSTTADGARATVRGNAMRTYETTLWRTHDGTPHSYCSCPVGRNCKHAVALLVTMRDSTAGADWRRALSRFAPSAAPTGRTPLALSVDQTVEGFTLRPLRPGNREPWIRSGASWDDVRTSPVVFHAEHRTALLALLETRQADRFGGATGGGTFALDRMRVDGWRHLADAVRAGVELIPGHDLGGRVLPPVRLAEHPVTAVIRVDETNDGARVLPLLEVDGEELPPSTRSLLGYPAHGVALRLDDCLLLGPLRVALGEAEHALFGTGEVVVPESDLPVFASAFLPNLSRRLSVHVADGIDLPTVEPVRALARITFDALHATVSWGYRYRVGAEVHDVGLIPTNEDPPVRQPHEEQLLAHSLRDGPWGESLATVRLSGRQLIDFVSSGLPALERREDVALEVSGTPPSSGRRTRRPR</sequence>
<evidence type="ECO:0000313" key="4">
    <source>
        <dbReference type="EMBL" id="AQP43864.1"/>
    </source>
</evidence>
<reference evidence="4 5" key="1">
    <citation type="journal article" date="2016" name="Int. J. Syst. Evol. Microbiol.">
        <title>Tessaracoccus flavus sp. nov., isolated from the drainage system of a lindane-producing factory.</title>
        <authorList>
            <person name="Kumari R."/>
            <person name="Singh P."/>
            <person name="Schumann P."/>
            <person name="Lal R."/>
        </authorList>
    </citation>
    <scope>NUCLEOTIDE SEQUENCE [LARGE SCALE GENOMIC DNA]</scope>
    <source>
        <strain evidence="4 5">RP1T</strain>
    </source>
</reference>
<dbReference type="RefSeq" id="WP_077340361.1">
    <property type="nucleotide sequence ID" value="NZ_CP019605.1"/>
</dbReference>
<evidence type="ECO:0000313" key="5">
    <source>
        <dbReference type="Proteomes" id="UP000188324"/>
    </source>
</evidence>
<dbReference type="PROSITE" id="PS50966">
    <property type="entry name" value="ZF_SWIM"/>
    <property type="match status" value="1"/>
</dbReference>
<keyword evidence="1" id="KW-0863">Zinc-finger</keyword>
<dbReference type="EMBL" id="CP019605">
    <property type="protein sequence ID" value="AQP43864.1"/>
    <property type="molecule type" value="Genomic_DNA"/>
</dbReference>
<dbReference type="Pfam" id="PF04434">
    <property type="entry name" value="SWIM"/>
    <property type="match status" value="1"/>
</dbReference>
<dbReference type="KEGG" id="tfl:RPIT_02735"/>
<protein>
    <recommendedName>
        <fullName evidence="3">SWIM-type domain-containing protein</fullName>
    </recommendedName>
</protein>
<feature type="domain" description="SWIM-type" evidence="3">
    <location>
        <begin position="59"/>
        <end position="94"/>
    </location>
</feature>
<name>A0A1Q2CCN1_9ACTN</name>
<organism evidence="4 5">
    <name type="scientific">Tessaracoccus flavus</name>
    <dbReference type="NCBI Taxonomy" id="1610493"/>
    <lineage>
        <taxon>Bacteria</taxon>
        <taxon>Bacillati</taxon>
        <taxon>Actinomycetota</taxon>
        <taxon>Actinomycetes</taxon>
        <taxon>Propionibacteriales</taxon>
        <taxon>Propionibacteriaceae</taxon>
        <taxon>Tessaracoccus</taxon>
    </lineage>
</organism>
<feature type="region of interest" description="Disordered" evidence="2">
    <location>
        <begin position="434"/>
        <end position="453"/>
    </location>
</feature>
<evidence type="ECO:0000256" key="2">
    <source>
        <dbReference type="SAM" id="MobiDB-lite"/>
    </source>
</evidence>
<gene>
    <name evidence="4" type="ORF">RPIT_02735</name>
</gene>
<keyword evidence="5" id="KW-1185">Reference proteome</keyword>
<proteinExistence type="predicted"/>
<dbReference type="Proteomes" id="UP000188324">
    <property type="component" value="Chromosome"/>
</dbReference>
<keyword evidence="1" id="KW-0862">Zinc</keyword>
<evidence type="ECO:0000256" key="1">
    <source>
        <dbReference type="PROSITE-ProRule" id="PRU00325"/>
    </source>
</evidence>
<dbReference type="AlphaFoldDB" id="A0A1Q2CCN1"/>
<accession>A0A1Q2CCN1</accession>
<dbReference type="GO" id="GO:0008270">
    <property type="term" value="F:zinc ion binding"/>
    <property type="evidence" value="ECO:0007669"/>
    <property type="project" value="UniProtKB-KW"/>
</dbReference>